<dbReference type="PANTHER" id="PTHR24347">
    <property type="entry name" value="SERINE/THREONINE-PROTEIN KINASE"/>
    <property type="match status" value="1"/>
</dbReference>
<dbReference type="InterPro" id="IPR017441">
    <property type="entry name" value="Protein_kinase_ATP_BS"/>
</dbReference>
<keyword evidence="7" id="KW-0808">Transferase</keyword>
<dbReference type="PROSITE" id="PS50011">
    <property type="entry name" value="PROTEIN_KINASE_DOM"/>
    <property type="match status" value="1"/>
</dbReference>
<protein>
    <submittedName>
        <fullName evidence="7">Calcium/calmodulin-dependent protein kinase II</fullName>
    </submittedName>
</protein>
<keyword evidence="2 3" id="KW-0067">ATP-binding</keyword>
<evidence type="ECO:0000256" key="4">
    <source>
        <dbReference type="RuleBase" id="RU000304"/>
    </source>
</evidence>
<feature type="region of interest" description="Disordered" evidence="5">
    <location>
        <begin position="418"/>
        <end position="457"/>
    </location>
</feature>
<evidence type="ECO:0000256" key="5">
    <source>
        <dbReference type="SAM" id="MobiDB-lite"/>
    </source>
</evidence>
<sequence>MSEEAIPEIREPEHVQGHKVTKLFNKLSGQPDSYVSKSNYVFGKTLGAGTFGVVRQARYIPANEDVAVKILLKKALKGNDVQLQMLYEELSILQKLKHPNIVEFKDWFESKDKFYIVTQLAVGGELFDRILAKGKFTEADAVSITLQILSAVDYMHSQNIVHRDLKPENVLYIDNTDDSKLVIADFGIAKELKNNDDLIFKAAGSLGYVAPEVLTNNGHGKPCDIWSIGVIVYTLLCGYSAFVAESVEGFLDECTQGKYPVTFHQPYWDNISDGAKNFILRALTLDPEKRPTAKELMLDPWILETKDVPGAANILPEIKKGFDLRKKLRDAIEIVKLNNRIKKLRSLYMIDNESDTDLQENVATQAFNTLTSSLNDLRIQSQKGMGKGVDRLNIEQRRIKSVLTQDTFAQIVRAATKNKERILGDRTPSPNPSTKSTSSTPHPSTKSTYSTPSSTNN</sequence>
<gene>
    <name evidence="7" type="ORF">RNJ44_05086</name>
</gene>
<comment type="similarity">
    <text evidence="4">Belongs to the protein kinase superfamily.</text>
</comment>
<proteinExistence type="inferred from homology"/>
<keyword evidence="1 3" id="KW-0547">Nucleotide-binding</keyword>
<dbReference type="Pfam" id="PF00069">
    <property type="entry name" value="Pkinase"/>
    <property type="match status" value="1"/>
</dbReference>
<keyword evidence="4" id="KW-0723">Serine/threonine-protein kinase</keyword>
<feature type="binding site" evidence="3">
    <location>
        <position position="69"/>
    </location>
    <ligand>
        <name>ATP</name>
        <dbReference type="ChEBI" id="CHEBI:30616"/>
    </ligand>
</feature>
<feature type="domain" description="Protein kinase" evidence="6">
    <location>
        <begin position="40"/>
        <end position="302"/>
    </location>
</feature>
<evidence type="ECO:0000256" key="3">
    <source>
        <dbReference type="PROSITE-ProRule" id="PRU10141"/>
    </source>
</evidence>
<dbReference type="PROSITE" id="PS00107">
    <property type="entry name" value="PROTEIN_KINASE_ATP"/>
    <property type="match status" value="1"/>
</dbReference>
<evidence type="ECO:0000313" key="8">
    <source>
        <dbReference type="Proteomes" id="UP001623330"/>
    </source>
</evidence>
<dbReference type="Gene3D" id="1.10.510.10">
    <property type="entry name" value="Transferase(Phosphotransferase) domain 1"/>
    <property type="match status" value="1"/>
</dbReference>
<evidence type="ECO:0000313" key="7">
    <source>
        <dbReference type="EMBL" id="KAL3233170.1"/>
    </source>
</evidence>
<keyword evidence="8" id="KW-1185">Reference proteome</keyword>
<dbReference type="SMART" id="SM00220">
    <property type="entry name" value="S_TKc"/>
    <property type="match status" value="1"/>
</dbReference>
<evidence type="ECO:0000256" key="2">
    <source>
        <dbReference type="ARBA" id="ARBA00022840"/>
    </source>
</evidence>
<keyword evidence="7" id="KW-0418">Kinase</keyword>
<comment type="caution">
    <text evidence="7">The sequence shown here is derived from an EMBL/GenBank/DDBJ whole genome shotgun (WGS) entry which is preliminary data.</text>
</comment>
<dbReference type="GO" id="GO:0016301">
    <property type="term" value="F:kinase activity"/>
    <property type="evidence" value="ECO:0007669"/>
    <property type="project" value="UniProtKB-KW"/>
</dbReference>
<dbReference type="InterPro" id="IPR011009">
    <property type="entry name" value="Kinase-like_dom_sf"/>
</dbReference>
<dbReference type="Proteomes" id="UP001623330">
    <property type="component" value="Unassembled WGS sequence"/>
</dbReference>
<feature type="compositionally biased region" description="Low complexity" evidence="5">
    <location>
        <begin position="432"/>
        <end position="457"/>
    </location>
</feature>
<evidence type="ECO:0000256" key="1">
    <source>
        <dbReference type="ARBA" id="ARBA00022741"/>
    </source>
</evidence>
<dbReference type="PROSITE" id="PS00108">
    <property type="entry name" value="PROTEIN_KINASE_ST"/>
    <property type="match status" value="1"/>
</dbReference>
<dbReference type="InterPro" id="IPR000719">
    <property type="entry name" value="Prot_kinase_dom"/>
</dbReference>
<dbReference type="EMBL" id="JBEVYD010000005">
    <property type="protein sequence ID" value="KAL3233170.1"/>
    <property type="molecule type" value="Genomic_DNA"/>
</dbReference>
<organism evidence="7 8">
    <name type="scientific">Nakaseomyces bracarensis</name>
    <dbReference type="NCBI Taxonomy" id="273131"/>
    <lineage>
        <taxon>Eukaryota</taxon>
        <taxon>Fungi</taxon>
        <taxon>Dikarya</taxon>
        <taxon>Ascomycota</taxon>
        <taxon>Saccharomycotina</taxon>
        <taxon>Saccharomycetes</taxon>
        <taxon>Saccharomycetales</taxon>
        <taxon>Saccharomycetaceae</taxon>
        <taxon>Nakaseomyces</taxon>
    </lineage>
</organism>
<evidence type="ECO:0000259" key="6">
    <source>
        <dbReference type="PROSITE" id="PS50011"/>
    </source>
</evidence>
<dbReference type="SUPFAM" id="SSF56112">
    <property type="entry name" value="Protein kinase-like (PK-like)"/>
    <property type="match status" value="1"/>
</dbReference>
<dbReference type="InterPro" id="IPR008271">
    <property type="entry name" value="Ser/Thr_kinase_AS"/>
</dbReference>
<accession>A0ABR4NWS1</accession>
<reference evidence="7 8" key="1">
    <citation type="submission" date="2024-05" db="EMBL/GenBank/DDBJ databases">
        <title>Long read based assembly of the Candida bracarensis genome reveals expanded adhesin content.</title>
        <authorList>
            <person name="Marcet-Houben M."/>
            <person name="Ksiezopolska E."/>
            <person name="Gabaldon T."/>
        </authorList>
    </citation>
    <scope>NUCLEOTIDE SEQUENCE [LARGE SCALE GENOMIC DNA]</scope>
    <source>
        <strain evidence="7 8">CBM6</strain>
    </source>
</reference>
<name>A0ABR4NWS1_9SACH</name>
<dbReference type="CDD" id="cd05117">
    <property type="entry name" value="STKc_CAMK"/>
    <property type="match status" value="1"/>
</dbReference>